<evidence type="ECO:0000313" key="2">
    <source>
        <dbReference type="Proteomes" id="UP001169063"/>
    </source>
</evidence>
<dbReference type="RefSeq" id="WP_302109820.1">
    <property type="nucleotide sequence ID" value="NZ_JAUKTR010000003.1"/>
</dbReference>
<organism evidence="1 2">
    <name type="scientific">Peiella sedimenti</name>
    <dbReference type="NCBI Taxonomy" id="3061083"/>
    <lineage>
        <taxon>Bacteria</taxon>
        <taxon>Pseudomonadati</taxon>
        <taxon>Pseudomonadota</taxon>
        <taxon>Alphaproteobacteria</taxon>
        <taxon>Caulobacterales</taxon>
        <taxon>Caulobacteraceae</taxon>
        <taxon>Peiella</taxon>
    </lineage>
</organism>
<dbReference type="EMBL" id="JAUKTR010000003">
    <property type="protein sequence ID" value="MDO1559387.1"/>
    <property type="molecule type" value="Genomic_DNA"/>
</dbReference>
<keyword evidence="2" id="KW-1185">Reference proteome</keyword>
<accession>A0ABT8SPZ5</accession>
<dbReference type="Proteomes" id="UP001169063">
    <property type="component" value="Unassembled WGS sequence"/>
</dbReference>
<gene>
    <name evidence="1" type="ORF">Q0812_08090</name>
</gene>
<evidence type="ECO:0000313" key="1">
    <source>
        <dbReference type="EMBL" id="MDO1559387.1"/>
    </source>
</evidence>
<sequence>MTAYTNTIDGNSSGATLATLPGEAGPRRALLNKTADLIGQGPGAPENGVTATAREGQAFALAEAYLSGDFEVLTITCPSPGGGNATPAPYDRRLMMGASVDDLTQGSLSDRGFATLSYVDDHASNNEFIDINAVFGVGAFESGQVQWIPYVGYQRRTEVAKEINDLTFGVTGLWRPYGHELRLGFAYETDDEFESGLYQVQLDWELPSFSFCRDQVRYGEGADQYLTCRLGFRTDYVEVGDPGDKIDLSKVDQFWRLGAWTRLVYGRELSSGGWGRVSFDYEVMEPLQDDVGDAAVGRIRLEYLPSKRSNFSVGVSYENGEDLSSLTRAEIFKLTLGLRF</sequence>
<reference evidence="1" key="1">
    <citation type="submission" date="2023-07" db="EMBL/GenBank/DDBJ databases">
        <title>Brevundimonas soil sp. nov., isolated from the soil of chemical plant.</title>
        <authorList>
            <person name="Wu N."/>
        </authorList>
    </citation>
    <scope>NUCLEOTIDE SEQUENCE</scope>
    <source>
        <strain evidence="1">XZ-24</strain>
    </source>
</reference>
<name>A0ABT8SPZ5_9CAUL</name>
<protein>
    <submittedName>
        <fullName evidence="1">Uncharacterized protein</fullName>
    </submittedName>
</protein>
<proteinExistence type="predicted"/>
<comment type="caution">
    <text evidence="1">The sequence shown here is derived from an EMBL/GenBank/DDBJ whole genome shotgun (WGS) entry which is preliminary data.</text>
</comment>